<dbReference type="KEGG" id="mph:MLP_04160"/>
<proteinExistence type="predicted"/>
<dbReference type="InterPro" id="IPR041664">
    <property type="entry name" value="AAA_16"/>
</dbReference>
<dbReference type="Gene3D" id="1.25.40.10">
    <property type="entry name" value="Tetratricopeptide repeat domain"/>
    <property type="match status" value="2"/>
</dbReference>
<protein>
    <recommendedName>
        <fullName evidence="3">Orc1-like AAA ATPase domain-containing protein</fullName>
    </recommendedName>
</protein>
<dbReference type="SUPFAM" id="SSF48452">
    <property type="entry name" value="TPR-like"/>
    <property type="match status" value="1"/>
</dbReference>
<reference evidence="4 5" key="1">
    <citation type="submission" date="2011-05" db="EMBL/GenBank/DDBJ databases">
        <title>Whole genome sequence of Microlunatus phosphovorus NM-1.</title>
        <authorList>
            <person name="Hosoyama A."/>
            <person name="Sasaki K."/>
            <person name="Harada T."/>
            <person name="Igarashi R."/>
            <person name="Kawakoshi A."/>
            <person name="Sasagawa M."/>
            <person name="Fukada J."/>
            <person name="Nakamura S."/>
            <person name="Katano Y."/>
            <person name="Hanada S."/>
            <person name="Kamagata Y."/>
            <person name="Nakamura N."/>
            <person name="Yamazaki S."/>
            <person name="Fujita N."/>
        </authorList>
    </citation>
    <scope>NUCLEOTIDE SEQUENCE [LARGE SCALE GENOMIC DNA]</scope>
    <source>
        <strain evidence="5">ATCC 700054 / DSM 10555 / JCM 9379 / NBRC 101784 / NCIMB 13414 / VKM Ac-1990 / NM-1</strain>
    </source>
</reference>
<feature type="domain" description="Orc1-like AAA ATPase" evidence="3">
    <location>
        <begin position="8"/>
        <end position="189"/>
    </location>
</feature>
<sequence>MTPASRLFIGRTAELAALTDWWEQARSGGGAQLGIVTAEAGGGKTALLEEWVTRLQTRHQGPAPVIGWGQCVELFDADEPYLPILEALSSMCHGPHRDEVIAVLRRCASSWLVQLPGVLDEASRAELWQALPRSFSRPGMFAELDIALTELSSAYPLLLVLEDLHLADRPTVELVSYLARRRSRVNVLLLGSCRPAEVLTKAHRLRSVIQDLGTRGLCQRLRLEPWSAVDVATFLADWHSPRTVTPELAIEIAERTEGNPLFVVALCRHLEGRHLDDEGRLVLDDQVVRAAGRLGALGVPDEVRLMLQRQIDDLDQADRAILAVAAAVGEEFAIESVGAGLTGQLTVVEVEERCAALARQGSLLRSSEPVEWPDGTVTGRCRFTHQMYREALYDLLGPARRVQVHRAIGARLTAGYGGGSEEIASELAGHHERGRDYPQAVAELTTAARVAMSRAAYPEAHDLVRRALSLLEQVPGGPGRERLELQLRRASVVAVASVWGWREPDAIVDCLRLSELAVAHEDVSAQVTALLGLHNIAMVRGDGKAREDAAAEVLSLAQRTRDPTAGLIAHLLQCYIGSRVGDCAAMWEHARRILELAPGRTDPELALVLGEQPAVAAHQLGAIALWQLGHPDQARRHVAAALTDARTLAIPVDVARALWYAAVIHTLCGDAPRVAELAIELEDLSVEHDLQLWRAGGSVLGGWAAATLGDVEAGLARLRTGVAGWARFARLGSTFHACVAADAFLSIGHVEEARSAVAAGLAAVASDGERQSEPELLRLHGELLLVSGEPDSAERELNRALVLTRQRSARGWQLRAATSLARLWRQQGRTAEAAELLAGVLEWFDEGHDTRDLRTAGVIVAL</sequence>
<organism evidence="4 5">
    <name type="scientific">Microlunatus phosphovorus (strain ATCC 700054 / DSM 10555 / JCM 9379 / NBRC 101784 / NCIMB 13414 / VKM Ac-1990 / NM-1)</name>
    <dbReference type="NCBI Taxonomy" id="1032480"/>
    <lineage>
        <taxon>Bacteria</taxon>
        <taxon>Bacillati</taxon>
        <taxon>Actinomycetota</taxon>
        <taxon>Actinomycetes</taxon>
        <taxon>Propionibacteriales</taxon>
        <taxon>Propionibacteriaceae</taxon>
        <taxon>Microlunatus</taxon>
    </lineage>
</organism>
<dbReference type="eggNOG" id="COG3899">
    <property type="taxonomic scope" value="Bacteria"/>
</dbReference>
<accession>F5XJA4</accession>
<dbReference type="EMBL" id="AP012204">
    <property type="protein sequence ID" value="BAK33430.1"/>
    <property type="molecule type" value="Genomic_DNA"/>
</dbReference>
<dbReference type="GO" id="GO:0004016">
    <property type="term" value="F:adenylate cyclase activity"/>
    <property type="evidence" value="ECO:0007669"/>
    <property type="project" value="TreeGrafter"/>
</dbReference>
<dbReference type="eggNOG" id="COG2909">
    <property type="taxonomic scope" value="Bacteria"/>
</dbReference>
<evidence type="ECO:0000313" key="4">
    <source>
        <dbReference type="EMBL" id="BAK33430.1"/>
    </source>
</evidence>
<evidence type="ECO:0000259" key="3">
    <source>
        <dbReference type="Pfam" id="PF13191"/>
    </source>
</evidence>
<dbReference type="STRING" id="1032480.MLP_04160"/>
<dbReference type="Proteomes" id="UP000007947">
    <property type="component" value="Chromosome"/>
</dbReference>
<evidence type="ECO:0000256" key="2">
    <source>
        <dbReference type="ARBA" id="ARBA00022840"/>
    </source>
</evidence>
<dbReference type="GO" id="GO:0005737">
    <property type="term" value="C:cytoplasm"/>
    <property type="evidence" value="ECO:0007669"/>
    <property type="project" value="TreeGrafter"/>
</dbReference>
<dbReference type="GO" id="GO:0005524">
    <property type="term" value="F:ATP binding"/>
    <property type="evidence" value="ECO:0007669"/>
    <property type="project" value="UniProtKB-KW"/>
</dbReference>
<dbReference type="OrthoDB" id="134712at2"/>
<dbReference type="RefSeq" id="WP_013861319.1">
    <property type="nucleotide sequence ID" value="NC_015635.1"/>
</dbReference>
<keyword evidence="2" id="KW-0067">ATP-binding</keyword>
<dbReference type="PANTHER" id="PTHR16305:SF28">
    <property type="entry name" value="GUANYLATE CYCLASE DOMAIN-CONTAINING PROTEIN"/>
    <property type="match status" value="1"/>
</dbReference>
<evidence type="ECO:0000256" key="1">
    <source>
        <dbReference type="ARBA" id="ARBA00022741"/>
    </source>
</evidence>
<keyword evidence="1" id="KW-0547">Nucleotide-binding</keyword>
<gene>
    <name evidence="4" type="ordered locus">MLP_04160</name>
</gene>
<dbReference type="InterPro" id="IPR011990">
    <property type="entry name" value="TPR-like_helical_dom_sf"/>
</dbReference>
<keyword evidence="5" id="KW-1185">Reference proteome</keyword>
<dbReference type="Pfam" id="PF13191">
    <property type="entry name" value="AAA_16"/>
    <property type="match status" value="1"/>
</dbReference>
<dbReference type="AlphaFoldDB" id="F5XJA4"/>
<dbReference type="SUPFAM" id="SSF52540">
    <property type="entry name" value="P-loop containing nucleoside triphosphate hydrolases"/>
    <property type="match status" value="1"/>
</dbReference>
<evidence type="ECO:0000313" key="5">
    <source>
        <dbReference type="Proteomes" id="UP000007947"/>
    </source>
</evidence>
<dbReference type="PANTHER" id="PTHR16305">
    <property type="entry name" value="TESTICULAR SOLUBLE ADENYLYL CYCLASE"/>
    <property type="match status" value="1"/>
</dbReference>
<dbReference type="HOGENOM" id="CLU_004435_2_0_11"/>
<name>F5XJA4_MICPN</name>
<dbReference type="InterPro" id="IPR027417">
    <property type="entry name" value="P-loop_NTPase"/>
</dbReference>